<evidence type="ECO:0000256" key="2">
    <source>
        <dbReference type="SAM" id="Phobius"/>
    </source>
</evidence>
<keyword evidence="2" id="KW-1133">Transmembrane helix</keyword>
<proteinExistence type="predicted"/>
<reference evidence="4" key="1">
    <citation type="journal article" date="2006" name="Science">
        <title>Ancient noncoding elements conserved in the human genome.</title>
        <authorList>
            <person name="Venkatesh B."/>
            <person name="Kirkness E.F."/>
            <person name="Loh Y.H."/>
            <person name="Halpern A.L."/>
            <person name="Lee A.P."/>
            <person name="Johnson J."/>
            <person name="Dandona N."/>
            <person name="Viswanathan L.D."/>
            <person name="Tay A."/>
            <person name="Venter J.C."/>
            <person name="Strausberg R.L."/>
            <person name="Brenner S."/>
        </authorList>
    </citation>
    <scope>NUCLEOTIDE SEQUENCE [LARGE SCALE GENOMIC DNA]</scope>
</reference>
<keyword evidence="2" id="KW-0472">Membrane</keyword>
<protein>
    <submittedName>
        <fullName evidence="3">Uncharacterized protein</fullName>
    </submittedName>
</protein>
<feature type="compositionally biased region" description="Gly residues" evidence="1">
    <location>
        <begin position="1"/>
        <end position="10"/>
    </location>
</feature>
<dbReference type="PANTHER" id="PTHR37367:SF1">
    <property type="entry name" value="CHROMOSOME 4 OPEN READING FRAME 3"/>
    <property type="match status" value="1"/>
</dbReference>
<keyword evidence="4" id="KW-1185">Reference proteome</keyword>
<reference evidence="3" key="4">
    <citation type="submission" date="2025-08" db="UniProtKB">
        <authorList>
            <consortium name="Ensembl"/>
        </authorList>
    </citation>
    <scope>IDENTIFICATION</scope>
</reference>
<keyword evidence="2" id="KW-0812">Transmembrane</keyword>
<dbReference type="PANTHER" id="PTHR37367">
    <property type="entry name" value="CHROMOSOME 4 OPEN READING FRAME 3"/>
    <property type="match status" value="1"/>
</dbReference>
<dbReference type="InParanoid" id="A0A4W3GSA7"/>
<dbReference type="Ensembl" id="ENSCMIT00000006095.1">
    <property type="protein sequence ID" value="ENSCMIP00000005900.1"/>
    <property type="gene ID" value="ENSCMIG00000003387.1"/>
</dbReference>
<evidence type="ECO:0000313" key="4">
    <source>
        <dbReference type="Proteomes" id="UP000314986"/>
    </source>
</evidence>
<dbReference type="AlphaFoldDB" id="A0A4W3GSA7"/>
<reference evidence="4" key="2">
    <citation type="journal article" date="2007" name="PLoS Biol.">
        <title>Survey sequencing and comparative analysis of the elephant shark (Callorhinchus milii) genome.</title>
        <authorList>
            <person name="Venkatesh B."/>
            <person name="Kirkness E.F."/>
            <person name="Loh Y.H."/>
            <person name="Halpern A.L."/>
            <person name="Lee A.P."/>
            <person name="Johnson J."/>
            <person name="Dandona N."/>
            <person name="Viswanathan L.D."/>
            <person name="Tay A."/>
            <person name="Venter J.C."/>
            <person name="Strausberg R.L."/>
            <person name="Brenner S."/>
        </authorList>
    </citation>
    <scope>NUCLEOTIDE SEQUENCE [LARGE SCALE GENOMIC DNA]</scope>
</reference>
<feature type="transmembrane region" description="Helical" evidence="2">
    <location>
        <begin position="44"/>
        <end position="64"/>
    </location>
</feature>
<evidence type="ECO:0000313" key="3">
    <source>
        <dbReference type="Ensembl" id="ENSCMIP00000005900.1"/>
    </source>
</evidence>
<accession>A0A4W3GSA7</accession>
<feature type="region of interest" description="Disordered" evidence="1">
    <location>
        <begin position="1"/>
        <end position="33"/>
    </location>
</feature>
<dbReference type="InterPro" id="IPR038780">
    <property type="entry name" value="ALN"/>
</dbReference>
<reference evidence="3" key="5">
    <citation type="submission" date="2025-09" db="UniProtKB">
        <authorList>
            <consortium name="Ensembl"/>
        </authorList>
    </citation>
    <scope>IDENTIFICATION</scope>
</reference>
<organism evidence="3 4">
    <name type="scientific">Callorhinchus milii</name>
    <name type="common">Ghost shark</name>
    <dbReference type="NCBI Taxonomy" id="7868"/>
    <lineage>
        <taxon>Eukaryota</taxon>
        <taxon>Metazoa</taxon>
        <taxon>Chordata</taxon>
        <taxon>Craniata</taxon>
        <taxon>Vertebrata</taxon>
        <taxon>Chondrichthyes</taxon>
        <taxon>Holocephali</taxon>
        <taxon>Chimaeriformes</taxon>
        <taxon>Callorhinchidae</taxon>
        <taxon>Callorhinchus</taxon>
    </lineage>
</organism>
<reference evidence="4" key="3">
    <citation type="journal article" date="2014" name="Nature">
        <title>Elephant shark genome provides unique insights into gnathostome evolution.</title>
        <authorList>
            <consortium name="International Elephant Shark Genome Sequencing Consortium"/>
            <person name="Venkatesh B."/>
            <person name="Lee A.P."/>
            <person name="Ravi V."/>
            <person name="Maurya A.K."/>
            <person name="Lian M.M."/>
            <person name="Swann J.B."/>
            <person name="Ohta Y."/>
            <person name="Flajnik M.F."/>
            <person name="Sutoh Y."/>
            <person name="Kasahara M."/>
            <person name="Hoon S."/>
            <person name="Gangu V."/>
            <person name="Roy S.W."/>
            <person name="Irimia M."/>
            <person name="Korzh V."/>
            <person name="Kondrychyn I."/>
            <person name="Lim Z.W."/>
            <person name="Tay B.H."/>
            <person name="Tohari S."/>
            <person name="Kong K.W."/>
            <person name="Ho S."/>
            <person name="Lorente-Galdos B."/>
            <person name="Quilez J."/>
            <person name="Marques-Bonet T."/>
            <person name="Raney B.J."/>
            <person name="Ingham P.W."/>
            <person name="Tay A."/>
            <person name="Hillier L.W."/>
            <person name="Minx P."/>
            <person name="Boehm T."/>
            <person name="Wilson R.K."/>
            <person name="Brenner S."/>
            <person name="Warren W.C."/>
        </authorList>
    </citation>
    <scope>NUCLEOTIDE SEQUENCE [LARGE SCALE GENOMIC DNA]</scope>
</reference>
<name>A0A4W3GSA7_CALMI</name>
<evidence type="ECO:0000256" key="1">
    <source>
        <dbReference type="SAM" id="MobiDB-lite"/>
    </source>
</evidence>
<dbReference type="Pfam" id="PF17696">
    <property type="entry name" value="ALN"/>
    <property type="match status" value="1"/>
</dbReference>
<dbReference type="Proteomes" id="UP000314986">
    <property type="component" value="Unassembled WGS sequence"/>
</dbReference>
<feature type="compositionally biased region" description="Basic and acidic residues" evidence="1">
    <location>
        <begin position="12"/>
        <end position="26"/>
    </location>
</feature>
<sequence>GGGGGGGVCRGGVREGRGWRRQHQERPGAPPHPNCPLALAVHSYWFDLWLFVLFDLVLFAIVYLL</sequence>